<feature type="domain" description="Soluble ligand binding" evidence="3">
    <location>
        <begin position="164"/>
        <end position="218"/>
    </location>
</feature>
<feature type="compositionally biased region" description="Low complexity" evidence="1">
    <location>
        <begin position="130"/>
        <end position="151"/>
    </location>
</feature>
<accession>A0ABN2KJX5</accession>
<keyword evidence="2" id="KW-0472">Membrane</keyword>
<dbReference type="PANTHER" id="PTHR21180:SF32">
    <property type="entry name" value="ENDONUCLEASE_EXONUCLEASE_PHOSPHATASE FAMILY DOMAIN-CONTAINING PROTEIN 1"/>
    <property type="match status" value="1"/>
</dbReference>
<gene>
    <name evidence="4" type="ORF">GCM10009810_17040</name>
</gene>
<feature type="region of interest" description="Disordered" evidence="1">
    <location>
        <begin position="130"/>
        <end position="160"/>
    </location>
</feature>
<dbReference type="InterPro" id="IPR051675">
    <property type="entry name" value="Endo/Exo/Phosphatase_dom_1"/>
</dbReference>
<dbReference type="Gene3D" id="1.10.150.320">
    <property type="entry name" value="Photosystem II 12 kDa extrinsic protein"/>
    <property type="match status" value="1"/>
</dbReference>
<protein>
    <submittedName>
        <fullName evidence="4">ComEA family DNA-binding protein</fullName>
    </submittedName>
</protein>
<dbReference type="SUPFAM" id="SSF47781">
    <property type="entry name" value="RuvA domain 2-like"/>
    <property type="match status" value="1"/>
</dbReference>
<reference evidence="4 5" key="1">
    <citation type="journal article" date="2019" name="Int. J. Syst. Evol. Microbiol.">
        <title>The Global Catalogue of Microorganisms (GCM) 10K type strain sequencing project: providing services to taxonomists for standard genome sequencing and annotation.</title>
        <authorList>
            <consortium name="The Broad Institute Genomics Platform"/>
            <consortium name="The Broad Institute Genome Sequencing Center for Infectious Disease"/>
            <person name="Wu L."/>
            <person name="Ma J."/>
        </authorList>
    </citation>
    <scope>NUCLEOTIDE SEQUENCE [LARGE SCALE GENOMIC DNA]</scope>
    <source>
        <strain evidence="4 5">JCM 15591</strain>
    </source>
</reference>
<dbReference type="RefSeq" id="WP_344064811.1">
    <property type="nucleotide sequence ID" value="NZ_BAAAPN010000044.1"/>
</dbReference>
<keyword evidence="5" id="KW-1185">Reference proteome</keyword>
<keyword evidence="2" id="KW-0812">Transmembrane</keyword>
<dbReference type="GO" id="GO:0003677">
    <property type="term" value="F:DNA binding"/>
    <property type="evidence" value="ECO:0007669"/>
    <property type="project" value="UniProtKB-KW"/>
</dbReference>
<feature type="region of interest" description="Disordered" evidence="1">
    <location>
        <begin position="24"/>
        <end position="74"/>
    </location>
</feature>
<dbReference type="Gene3D" id="3.10.560.10">
    <property type="entry name" value="Outer membrane lipoprotein wza domain like"/>
    <property type="match status" value="1"/>
</dbReference>
<evidence type="ECO:0000256" key="2">
    <source>
        <dbReference type="SAM" id="Phobius"/>
    </source>
</evidence>
<organism evidence="4 5">
    <name type="scientific">Nostocoides vanveenii</name>
    <dbReference type="NCBI Taxonomy" id="330835"/>
    <lineage>
        <taxon>Bacteria</taxon>
        <taxon>Bacillati</taxon>
        <taxon>Actinomycetota</taxon>
        <taxon>Actinomycetes</taxon>
        <taxon>Micrococcales</taxon>
        <taxon>Intrasporangiaceae</taxon>
        <taxon>Nostocoides</taxon>
    </lineage>
</organism>
<dbReference type="Proteomes" id="UP001501475">
    <property type="component" value="Unassembled WGS sequence"/>
</dbReference>
<dbReference type="Pfam" id="PF12836">
    <property type="entry name" value="HHH_3"/>
    <property type="match status" value="1"/>
</dbReference>
<dbReference type="InterPro" id="IPR010994">
    <property type="entry name" value="RuvA_2-like"/>
</dbReference>
<dbReference type="EMBL" id="BAAAPN010000044">
    <property type="protein sequence ID" value="GAA1758063.1"/>
    <property type="molecule type" value="Genomic_DNA"/>
</dbReference>
<feature type="region of interest" description="Disordered" evidence="1">
    <location>
        <begin position="220"/>
        <end position="250"/>
    </location>
</feature>
<keyword evidence="4" id="KW-0238">DNA-binding</keyword>
<sequence>MSTRRPDPADRLRAALAIRAVTEEAETDAWPGADLEDDAREVVRRDEASSPGRHAASDPPRSRRLDRTDPPPVVSWPVGLRDRFAAVPHPVVLTFLALAVIAGGVFGARVVSARAEATPVPVASVAVETPASSGATPSSGSGPASSAGEPTVTGTASSTGPPVIVHVVGQVARPGVVSLPAGSRVEDAVEKAGGATGKADLGAVNLARLCVDGEQIRIPKPGEVITAPGGSSPGGSPSGPSGSSGQANGKVSLNTADATALDTLPGVGPVLAQRILDWRAEHGRFSSIDELGEVSGIGEKLLAQLSPLVTL</sequence>
<evidence type="ECO:0000259" key="3">
    <source>
        <dbReference type="Pfam" id="PF10531"/>
    </source>
</evidence>
<proteinExistence type="predicted"/>
<keyword evidence="2" id="KW-1133">Transmembrane helix</keyword>
<feature type="compositionally biased region" description="Basic and acidic residues" evidence="1">
    <location>
        <begin position="60"/>
        <end position="69"/>
    </location>
</feature>
<dbReference type="PANTHER" id="PTHR21180">
    <property type="entry name" value="ENDONUCLEASE/EXONUCLEASE/PHOSPHATASE FAMILY DOMAIN-CONTAINING PROTEIN 1"/>
    <property type="match status" value="1"/>
</dbReference>
<name>A0ABN2KJX5_9MICO</name>
<comment type="caution">
    <text evidence="4">The sequence shown here is derived from an EMBL/GenBank/DDBJ whole genome shotgun (WGS) entry which is preliminary data.</text>
</comment>
<dbReference type="InterPro" id="IPR019554">
    <property type="entry name" value="Soluble_ligand-bd"/>
</dbReference>
<feature type="transmembrane region" description="Helical" evidence="2">
    <location>
        <begin position="91"/>
        <end position="111"/>
    </location>
</feature>
<evidence type="ECO:0000313" key="5">
    <source>
        <dbReference type="Proteomes" id="UP001501475"/>
    </source>
</evidence>
<dbReference type="Pfam" id="PF10531">
    <property type="entry name" value="SLBB"/>
    <property type="match status" value="1"/>
</dbReference>
<evidence type="ECO:0000313" key="4">
    <source>
        <dbReference type="EMBL" id="GAA1758063.1"/>
    </source>
</evidence>
<evidence type="ECO:0000256" key="1">
    <source>
        <dbReference type="SAM" id="MobiDB-lite"/>
    </source>
</evidence>